<dbReference type="PROSITE" id="PS50021">
    <property type="entry name" value="CH"/>
    <property type="match status" value="1"/>
</dbReference>
<evidence type="ECO:0000256" key="23">
    <source>
        <dbReference type="ARBA" id="ARBA00049522"/>
    </source>
</evidence>
<dbReference type="Gene3D" id="2.10.110.10">
    <property type="entry name" value="Cysteine Rich Protein"/>
    <property type="match status" value="1"/>
</dbReference>
<evidence type="ECO:0000313" key="27">
    <source>
        <dbReference type="Ensembl" id="ENSONIP00000020835.2"/>
    </source>
</evidence>
<reference evidence="28" key="1">
    <citation type="submission" date="2012-01" db="EMBL/GenBank/DDBJ databases">
        <title>The Genome Sequence of Oreochromis niloticus (Nile Tilapia).</title>
        <authorList>
            <consortium name="Broad Institute Genome Assembly Team"/>
            <consortium name="Broad Institute Sequencing Platform"/>
            <person name="Di Palma F."/>
            <person name="Johnson J."/>
            <person name="Lander E.S."/>
            <person name="Lindblad-Toh K."/>
        </authorList>
    </citation>
    <scope>NUCLEOTIDE SEQUENCE [LARGE SCALE GENOMIC DNA]</scope>
</reference>
<reference evidence="27" key="2">
    <citation type="submission" date="2025-08" db="UniProtKB">
        <authorList>
            <consortium name="Ensembl"/>
        </authorList>
    </citation>
    <scope>IDENTIFICATION</scope>
</reference>
<dbReference type="GO" id="GO:0016174">
    <property type="term" value="F:NAD(P)H oxidase H2O2-forming activity"/>
    <property type="evidence" value="ECO:0007669"/>
    <property type="project" value="UniProtKB-EC"/>
</dbReference>
<evidence type="ECO:0000256" key="15">
    <source>
        <dbReference type="ARBA" id="ARBA00022857"/>
    </source>
</evidence>
<dbReference type="PANTHER" id="PTHR23167">
    <property type="entry name" value="CALPONIN HOMOLOGY DOMAIN-CONTAINING PROTEIN DDB_G0272472-RELATED"/>
    <property type="match status" value="1"/>
</dbReference>
<evidence type="ECO:0000256" key="3">
    <source>
        <dbReference type="ARBA" id="ARBA00004496"/>
    </source>
</evidence>
<dbReference type="GO" id="GO:0071949">
    <property type="term" value="F:FAD binding"/>
    <property type="evidence" value="ECO:0007669"/>
    <property type="project" value="InterPro"/>
</dbReference>
<organism evidence="27 28">
    <name type="scientific">Oreochromis niloticus</name>
    <name type="common">Nile tilapia</name>
    <name type="synonym">Tilapia nilotica</name>
    <dbReference type="NCBI Taxonomy" id="8128"/>
    <lineage>
        <taxon>Eukaryota</taxon>
        <taxon>Metazoa</taxon>
        <taxon>Chordata</taxon>
        <taxon>Craniata</taxon>
        <taxon>Vertebrata</taxon>
        <taxon>Euteleostomi</taxon>
        <taxon>Actinopterygii</taxon>
        <taxon>Neopterygii</taxon>
        <taxon>Teleostei</taxon>
        <taxon>Neoteleostei</taxon>
        <taxon>Acanthomorphata</taxon>
        <taxon>Ovalentaria</taxon>
        <taxon>Cichlomorphae</taxon>
        <taxon>Cichliformes</taxon>
        <taxon>Cichlidae</taxon>
        <taxon>African cichlids</taxon>
        <taxon>Pseudocrenilabrinae</taxon>
        <taxon>Oreochromini</taxon>
        <taxon>Oreochromis</taxon>
    </lineage>
</organism>
<dbReference type="InterPro" id="IPR036188">
    <property type="entry name" value="FAD/NAD-bd_sf"/>
</dbReference>
<evidence type="ECO:0000313" key="28">
    <source>
        <dbReference type="Proteomes" id="UP000005207"/>
    </source>
</evidence>
<evidence type="ECO:0000256" key="21">
    <source>
        <dbReference type="ARBA" id="ARBA00044245"/>
    </source>
</evidence>
<name>I3KI90_ORENI</name>
<dbReference type="Proteomes" id="UP000005207">
    <property type="component" value="Linkage group LG20"/>
</dbReference>
<dbReference type="SUPFAM" id="SSF57716">
    <property type="entry name" value="Glucocorticoid receptor-like (DNA-binding domain)"/>
    <property type="match status" value="1"/>
</dbReference>
<evidence type="ECO:0000259" key="25">
    <source>
        <dbReference type="PROSITE" id="PS50021"/>
    </source>
</evidence>
<evidence type="ECO:0000259" key="26">
    <source>
        <dbReference type="PROSITE" id="PS50023"/>
    </source>
</evidence>
<keyword evidence="20" id="KW-0009">Actin-binding</keyword>
<evidence type="ECO:0000256" key="19">
    <source>
        <dbReference type="ARBA" id="ARBA00023054"/>
    </source>
</evidence>
<dbReference type="PROSITE" id="PS00478">
    <property type="entry name" value="LIM_DOMAIN_1"/>
    <property type="match status" value="1"/>
</dbReference>
<keyword evidence="19" id="KW-0175">Coiled coil</keyword>
<dbReference type="SMART" id="SM00132">
    <property type="entry name" value="LIM"/>
    <property type="match status" value="1"/>
</dbReference>
<keyword evidence="9" id="KW-0597">Phosphoprotein</keyword>
<sequence>MASQGPVNPSHAMFDLFVQAQTCKDVKHHFTQLCRQLEIDPKDFGSFYAKLKERLNYWKAKALWTKLDKRASHEDYQQGKACTKNKCLVLGAGPCGLRVAIELSLLGAQVVLLEKRETFSRNNVLHLWPYTIYDLRELGAKKFYGKFCSGSLDHISIRQLQLVLLKVALLLGVEVHTGVEFQGLIEPSGENGWMAKLQPRSHPAAAFQFDVFISAGGGRFVPDGFKHKELRGRLAIGITANFINRHTAAETQVEEISGVARIYNQKFFQELLNETGIDLENIVYYKDDTHYFVMTAKKKSLLKKGVIKQDYNDAEQLLAPANVDYEALCNYAYDAADFSTGGGLPDLQFAQNHAGRRDVAMFDFTCMHRAENASLVKERRGKKLLIGLVGDCLVEPFWPLGTGIARGFFAAFDAAWMVRSWGNGVPHLKVLAERESVYQLLSQTTPENTSKKYAAYSIDPRTRYQRVNLSAIQTHQVQHLYDVEKTHPSFKKQKENSAGGSEELLKWYQKHTAGYKNVNVKDFTQSWRSGLALCALIHHFRPDLIDMSSLDESNCVHNNQLAFSILEKELGIPPVMSPNSLANTDQIDKLSMVLYLTQIQSAFCMILSFKNHHALLLNPILLSDLFPQTLASPVSSELDPVAEVAPEPDTPALMANSEECYFCGERVYLLERISAEGKFFHRTCFTCARCNITLRLGGYTFDQDTGDLLNLYMSILGLRSLVSKFQLFLFCFFNIFFVSDFSTGKFYCELHSEELANGPATSCEVGH</sequence>
<dbReference type="InterPro" id="IPR057494">
    <property type="entry name" value="Rossman_Mical"/>
</dbReference>
<dbReference type="eggNOG" id="KOG1700">
    <property type="taxonomic scope" value="Eukaryota"/>
</dbReference>
<dbReference type="CDD" id="cd22198">
    <property type="entry name" value="CH_MICAL_EHBP-like"/>
    <property type="match status" value="1"/>
</dbReference>
<proteinExistence type="inferred from homology"/>
<dbReference type="Gene3D" id="1.10.418.10">
    <property type="entry name" value="Calponin-like domain"/>
    <property type="match status" value="1"/>
</dbReference>
<evidence type="ECO:0000256" key="7">
    <source>
        <dbReference type="ARBA" id="ARBA00012709"/>
    </source>
</evidence>
<evidence type="ECO:0000256" key="16">
    <source>
        <dbReference type="ARBA" id="ARBA00023002"/>
    </source>
</evidence>
<feature type="domain" description="LIM zinc-binding" evidence="26">
    <location>
        <begin position="658"/>
        <end position="718"/>
    </location>
</feature>
<evidence type="ECO:0000256" key="10">
    <source>
        <dbReference type="ARBA" id="ARBA00022630"/>
    </source>
</evidence>
<evidence type="ECO:0000256" key="20">
    <source>
        <dbReference type="ARBA" id="ARBA00023203"/>
    </source>
</evidence>
<dbReference type="Pfam" id="PF00307">
    <property type="entry name" value="CH"/>
    <property type="match status" value="1"/>
</dbReference>
<evidence type="ECO:0000256" key="2">
    <source>
        <dbReference type="ARBA" id="ARBA00004214"/>
    </source>
</evidence>
<dbReference type="EC" id="1.6.3.1" evidence="6"/>
<keyword evidence="13" id="KW-0274">FAD</keyword>
<evidence type="ECO:0000256" key="18">
    <source>
        <dbReference type="ARBA" id="ARBA00023038"/>
    </source>
</evidence>
<evidence type="ECO:0000256" key="8">
    <source>
        <dbReference type="ARBA" id="ARBA00022490"/>
    </source>
</evidence>
<feature type="domain" description="Calponin-homology (CH)" evidence="25">
    <location>
        <begin position="498"/>
        <end position="604"/>
    </location>
</feature>
<comment type="catalytic activity">
    <reaction evidence="22">
        <text>NADPH + O2 + H(+) = H2O2 + NADP(+)</text>
        <dbReference type="Rhea" id="RHEA:11260"/>
        <dbReference type="ChEBI" id="CHEBI:15378"/>
        <dbReference type="ChEBI" id="CHEBI:15379"/>
        <dbReference type="ChEBI" id="CHEBI:16240"/>
        <dbReference type="ChEBI" id="CHEBI:57783"/>
        <dbReference type="ChEBI" id="CHEBI:58349"/>
        <dbReference type="EC" id="1.6.3.1"/>
    </reaction>
</comment>
<evidence type="ECO:0000256" key="9">
    <source>
        <dbReference type="ARBA" id="ARBA00022553"/>
    </source>
</evidence>
<dbReference type="HOGENOM" id="CLU_000329_0_0_1"/>
<reference evidence="27" key="3">
    <citation type="submission" date="2025-09" db="UniProtKB">
        <authorList>
            <consortium name="Ensembl"/>
        </authorList>
    </citation>
    <scope>IDENTIFICATION</scope>
</reference>
<dbReference type="InterPro" id="IPR036872">
    <property type="entry name" value="CH_dom_sf"/>
</dbReference>
<keyword evidence="18 24" id="KW-0440">LIM domain</keyword>
<keyword evidence="11 24" id="KW-0479">Metal-binding</keyword>
<dbReference type="GO" id="GO:0030496">
    <property type="term" value="C:midbody"/>
    <property type="evidence" value="ECO:0007669"/>
    <property type="project" value="UniProtKB-SubCell"/>
</dbReference>
<dbReference type="EC" id="1.14.13.225" evidence="7"/>
<keyword evidence="12" id="KW-0967">Endosome</keyword>
<dbReference type="GO" id="GO:0003779">
    <property type="term" value="F:actin binding"/>
    <property type="evidence" value="ECO:0007669"/>
    <property type="project" value="UniProtKB-KW"/>
</dbReference>
<dbReference type="SUPFAM" id="SSF47576">
    <property type="entry name" value="Calponin-homology domain, CH-domain"/>
    <property type="match status" value="1"/>
</dbReference>
<dbReference type="SUPFAM" id="SSF51905">
    <property type="entry name" value="FAD/NAD(P)-binding domain"/>
    <property type="match status" value="1"/>
</dbReference>
<evidence type="ECO:0000256" key="4">
    <source>
        <dbReference type="ARBA" id="ARBA00004608"/>
    </source>
</evidence>
<dbReference type="InterPro" id="IPR050540">
    <property type="entry name" value="F-actin_Monoox_Mical"/>
</dbReference>
<dbReference type="FunFam" id="3.50.50.60:FF:000004">
    <property type="entry name" value="protein-methionine sulfoxide oxidase MICAL2 isoform X1"/>
    <property type="match status" value="1"/>
</dbReference>
<evidence type="ECO:0000256" key="11">
    <source>
        <dbReference type="ARBA" id="ARBA00022723"/>
    </source>
</evidence>
<evidence type="ECO:0000256" key="6">
    <source>
        <dbReference type="ARBA" id="ARBA00012698"/>
    </source>
</evidence>
<dbReference type="FunFam" id="1.10.418.10:FF:000023">
    <property type="entry name" value="EH domain-binding protein 1 isoform X1"/>
    <property type="match status" value="1"/>
</dbReference>
<evidence type="ECO:0000256" key="1">
    <source>
        <dbReference type="ARBA" id="ARBA00001974"/>
    </source>
</evidence>
<keyword evidence="17" id="KW-0503">Monooxygenase</keyword>
<evidence type="ECO:0000256" key="24">
    <source>
        <dbReference type="PROSITE-ProRule" id="PRU00125"/>
    </source>
</evidence>
<evidence type="ECO:0000256" key="17">
    <source>
        <dbReference type="ARBA" id="ARBA00023033"/>
    </source>
</evidence>
<dbReference type="InterPro" id="IPR001715">
    <property type="entry name" value="CH_dom"/>
</dbReference>
<dbReference type="STRING" id="8128.ENSONIP00000037303"/>
<dbReference type="Ensembl" id="ENSONIT00000020854.2">
    <property type="protein sequence ID" value="ENSONIP00000020835.2"/>
    <property type="gene ID" value="ENSONIG00000016543.2"/>
</dbReference>
<dbReference type="GO" id="GO:0046872">
    <property type="term" value="F:metal ion binding"/>
    <property type="evidence" value="ECO:0007669"/>
    <property type="project" value="UniProtKB-KW"/>
</dbReference>
<accession>I3KI90</accession>
<evidence type="ECO:0000256" key="14">
    <source>
        <dbReference type="ARBA" id="ARBA00022833"/>
    </source>
</evidence>
<evidence type="ECO:0000256" key="13">
    <source>
        <dbReference type="ARBA" id="ARBA00022827"/>
    </source>
</evidence>
<comment type="cofactor">
    <cofactor evidence="1">
        <name>FAD</name>
        <dbReference type="ChEBI" id="CHEBI:57692"/>
    </cofactor>
</comment>
<keyword evidence="28" id="KW-1185">Reference proteome</keyword>
<keyword evidence="10" id="KW-0285">Flavoprotein</keyword>
<comment type="catalytic activity">
    <reaction evidence="23">
        <text>L-methionyl-[F-actin] + NADPH + O2 + H(+) = L-methionyl-(R)-S-oxide-[F-actin] + NADP(+) + H2O</text>
        <dbReference type="Rhea" id="RHEA:51308"/>
        <dbReference type="Rhea" id="RHEA-COMP:12953"/>
        <dbReference type="Rhea" id="RHEA-COMP:12956"/>
        <dbReference type="ChEBI" id="CHEBI:15377"/>
        <dbReference type="ChEBI" id="CHEBI:15378"/>
        <dbReference type="ChEBI" id="CHEBI:15379"/>
        <dbReference type="ChEBI" id="CHEBI:16044"/>
        <dbReference type="ChEBI" id="CHEBI:45764"/>
        <dbReference type="ChEBI" id="CHEBI:57783"/>
        <dbReference type="ChEBI" id="CHEBI:58349"/>
        <dbReference type="EC" id="1.14.13.225"/>
    </reaction>
</comment>
<evidence type="ECO:0000256" key="12">
    <source>
        <dbReference type="ARBA" id="ARBA00022753"/>
    </source>
</evidence>
<keyword evidence="14 24" id="KW-0862">Zinc</keyword>
<dbReference type="SMART" id="SM00033">
    <property type="entry name" value="CH"/>
    <property type="match status" value="1"/>
</dbReference>
<keyword evidence="15" id="KW-0521">NADP</keyword>
<dbReference type="PANTHER" id="PTHR23167:SF35">
    <property type="entry name" value="[F-ACTIN]-MONOOXYGENASE MICAL1"/>
    <property type="match status" value="1"/>
</dbReference>
<comment type="similarity">
    <text evidence="5">Belongs to the Mical family.</text>
</comment>
<evidence type="ECO:0000256" key="22">
    <source>
        <dbReference type="ARBA" id="ARBA00048762"/>
    </source>
</evidence>
<dbReference type="AlphaFoldDB" id="I3KI90"/>
<dbReference type="Pfam" id="PF00412">
    <property type="entry name" value="LIM"/>
    <property type="match status" value="1"/>
</dbReference>
<dbReference type="GeneTree" id="ENSGT00940000159117"/>
<dbReference type="Pfam" id="PF01494">
    <property type="entry name" value="FAD_binding_3"/>
    <property type="match status" value="1"/>
</dbReference>
<dbReference type="InterPro" id="IPR002938">
    <property type="entry name" value="FAD-bd"/>
</dbReference>
<dbReference type="Gene3D" id="3.50.50.60">
    <property type="entry name" value="FAD/NAD(P)-binding domain"/>
    <property type="match status" value="1"/>
</dbReference>
<dbReference type="GO" id="GO:0010008">
    <property type="term" value="C:endosome membrane"/>
    <property type="evidence" value="ECO:0007669"/>
    <property type="project" value="UniProtKB-SubCell"/>
</dbReference>
<comment type="subcellular location">
    <subcellularLocation>
        <location evidence="3">Cytoplasm</location>
    </subcellularLocation>
    <subcellularLocation>
        <location evidence="4">Endosome membrane</location>
    </subcellularLocation>
    <subcellularLocation>
        <location evidence="2">Midbody</location>
    </subcellularLocation>
</comment>
<keyword evidence="8" id="KW-0963">Cytoplasm</keyword>
<keyword evidence="16" id="KW-0560">Oxidoreductase</keyword>
<dbReference type="Pfam" id="PF25413">
    <property type="entry name" value="Rossman_Mical"/>
    <property type="match status" value="1"/>
</dbReference>
<dbReference type="GO" id="GO:0120501">
    <property type="term" value="F:F-actin monooxygenase activity"/>
    <property type="evidence" value="ECO:0007669"/>
    <property type="project" value="UniProtKB-EC"/>
</dbReference>
<evidence type="ECO:0000256" key="5">
    <source>
        <dbReference type="ARBA" id="ARBA00008223"/>
    </source>
</evidence>
<dbReference type="InterPro" id="IPR001781">
    <property type="entry name" value="Znf_LIM"/>
</dbReference>
<protein>
    <recommendedName>
        <fullName evidence="21">Molecule interacting with CasL protein 1</fullName>
        <ecNumber evidence="7">1.14.13.225</ecNumber>
        <ecNumber evidence="6">1.6.3.1</ecNumber>
    </recommendedName>
</protein>
<dbReference type="PROSITE" id="PS50023">
    <property type="entry name" value="LIM_DOMAIN_2"/>
    <property type="match status" value="1"/>
</dbReference>
<gene>
    <name evidence="27" type="primary">mical1</name>
</gene>